<evidence type="ECO:0000256" key="3">
    <source>
        <dbReference type="ARBA" id="ARBA00022833"/>
    </source>
</evidence>
<keyword evidence="4" id="KW-0812">Transmembrane</keyword>
<dbReference type="Pfam" id="PF06839">
    <property type="entry name" value="Zn_ribbon_GRF"/>
    <property type="match status" value="1"/>
</dbReference>
<dbReference type="EnsemblPlants" id="ONIVA01G49470.1">
    <property type="protein sequence ID" value="ONIVA01G49470.1"/>
    <property type="gene ID" value="ONIVA01G49470"/>
</dbReference>
<keyword evidence="7" id="KW-1185">Reference proteome</keyword>
<evidence type="ECO:0000313" key="6">
    <source>
        <dbReference type="EnsemblPlants" id="ONIVA01G49470.1"/>
    </source>
</evidence>
<keyword evidence="1" id="KW-0479">Metal-binding</keyword>
<keyword evidence="3" id="KW-0862">Zinc</keyword>
<dbReference type="AlphaFoldDB" id="A0A0E0FYL6"/>
<reference evidence="6" key="1">
    <citation type="submission" date="2015-04" db="UniProtKB">
        <authorList>
            <consortium name="EnsemblPlants"/>
        </authorList>
    </citation>
    <scope>IDENTIFICATION</scope>
    <source>
        <strain evidence="6">SL10</strain>
    </source>
</reference>
<keyword evidence="2" id="KW-0863">Zinc-finger</keyword>
<dbReference type="eggNOG" id="ENOG502R4QA">
    <property type="taxonomic scope" value="Eukaryota"/>
</dbReference>
<evidence type="ECO:0000256" key="4">
    <source>
        <dbReference type="SAM" id="Phobius"/>
    </source>
</evidence>
<keyword evidence="4" id="KW-1133">Transmembrane helix</keyword>
<dbReference type="GO" id="GO:0008270">
    <property type="term" value="F:zinc ion binding"/>
    <property type="evidence" value="ECO:0007669"/>
    <property type="project" value="UniProtKB-KW"/>
</dbReference>
<name>A0A0E0FYL6_ORYNI</name>
<sequence length="151" mass="16454">MSQGSSRAPVVVRPPSRFPLGPSGIPLICCPSCGKGVEEYKSKKQGGRIFFKCPDNEQYDPNSCSFFKWIDSYLKMIEGMDLYTPEDGVVGDDFAAPIAHVVPAHLDADGDKEVTGKMATGGKMDVMQMLVLINLGQLVVMFVALCVMFLK</sequence>
<dbReference type="Proteomes" id="UP000006591">
    <property type="component" value="Chromosome 1"/>
</dbReference>
<dbReference type="HOGENOM" id="CLU_081979_2_0_1"/>
<proteinExistence type="predicted"/>
<reference evidence="6" key="2">
    <citation type="submission" date="2018-04" db="EMBL/GenBank/DDBJ databases">
        <title>OnivRS2 (Oryza nivara Reference Sequence Version 2).</title>
        <authorList>
            <person name="Zhang J."/>
            <person name="Kudrna D."/>
            <person name="Lee S."/>
            <person name="Talag J."/>
            <person name="Rajasekar S."/>
            <person name="Welchert J."/>
            <person name="Hsing Y.-I."/>
            <person name="Wing R.A."/>
        </authorList>
    </citation>
    <scope>NUCLEOTIDE SEQUENCE [LARGE SCALE GENOMIC DNA]</scope>
</reference>
<evidence type="ECO:0000256" key="2">
    <source>
        <dbReference type="ARBA" id="ARBA00022771"/>
    </source>
</evidence>
<dbReference type="Gramene" id="ONIVA01G49470.1">
    <property type="protein sequence ID" value="ONIVA01G49470.1"/>
    <property type="gene ID" value="ONIVA01G49470"/>
</dbReference>
<dbReference type="InterPro" id="IPR010666">
    <property type="entry name" value="Znf_GRF"/>
</dbReference>
<keyword evidence="4" id="KW-0472">Membrane</keyword>
<organism evidence="6">
    <name type="scientific">Oryza nivara</name>
    <name type="common">Indian wild rice</name>
    <name type="synonym">Oryza sativa f. spontanea</name>
    <dbReference type="NCBI Taxonomy" id="4536"/>
    <lineage>
        <taxon>Eukaryota</taxon>
        <taxon>Viridiplantae</taxon>
        <taxon>Streptophyta</taxon>
        <taxon>Embryophyta</taxon>
        <taxon>Tracheophyta</taxon>
        <taxon>Spermatophyta</taxon>
        <taxon>Magnoliopsida</taxon>
        <taxon>Liliopsida</taxon>
        <taxon>Poales</taxon>
        <taxon>Poaceae</taxon>
        <taxon>BOP clade</taxon>
        <taxon>Oryzoideae</taxon>
        <taxon>Oryzeae</taxon>
        <taxon>Oryzinae</taxon>
        <taxon>Oryza</taxon>
    </lineage>
</organism>
<evidence type="ECO:0000259" key="5">
    <source>
        <dbReference type="Pfam" id="PF06839"/>
    </source>
</evidence>
<accession>A0A0E0FYL6</accession>
<feature type="transmembrane region" description="Helical" evidence="4">
    <location>
        <begin position="126"/>
        <end position="150"/>
    </location>
</feature>
<dbReference type="PANTHER" id="PTHR33680:SF7">
    <property type="entry name" value="OS02G0474200 PROTEIN"/>
    <property type="match status" value="1"/>
</dbReference>
<dbReference type="PANTHER" id="PTHR33680">
    <property type="entry name" value="OS07G0190500 PROTEIN"/>
    <property type="match status" value="1"/>
</dbReference>
<dbReference type="OMA" id="ERIFFKC"/>
<feature type="domain" description="GRF-type" evidence="5">
    <location>
        <begin position="30"/>
        <end position="72"/>
    </location>
</feature>
<protein>
    <recommendedName>
        <fullName evidence="5">GRF-type domain-containing protein</fullName>
    </recommendedName>
</protein>
<evidence type="ECO:0000313" key="7">
    <source>
        <dbReference type="Proteomes" id="UP000006591"/>
    </source>
</evidence>
<evidence type="ECO:0000256" key="1">
    <source>
        <dbReference type="ARBA" id="ARBA00022723"/>
    </source>
</evidence>